<dbReference type="SUPFAM" id="SSF102405">
    <property type="entry name" value="MCP/YpsA-like"/>
    <property type="match status" value="1"/>
</dbReference>
<protein>
    <recommendedName>
        <fullName evidence="3">Cytokinin riboside 5'-monophosphate phosphoribohydrolase</fullName>
        <ecNumber evidence="3">3.2.2.n1</ecNumber>
    </recommendedName>
</protein>
<dbReference type="PANTHER" id="PTHR31223:SF70">
    <property type="entry name" value="LOG FAMILY PROTEIN YJL055W"/>
    <property type="match status" value="1"/>
</dbReference>
<dbReference type="Pfam" id="PF03641">
    <property type="entry name" value="Lysine_decarbox"/>
    <property type="match status" value="1"/>
</dbReference>
<dbReference type="NCBIfam" id="TIGR00730">
    <property type="entry name" value="Rossman fold protein, TIGR00730 family"/>
    <property type="match status" value="1"/>
</dbReference>
<proteinExistence type="inferred from homology"/>
<dbReference type="GO" id="GO:0009691">
    <property type="term" value="P:cytokinin biosynthetic process"/>
    <property type="evidence" value="ECO:0007669"/>
    <property type="project" value="UniProtKB-UniRule"/>
</dbReference>
<comment type="similarity">
    <text evidence="2 3">Belongs to the LOG family.</text>
</comment>
<dbReference type="InterPro" id="IPR005269">
    <property type="entry name" value="LOG"/>
</dbReference>
<dbReference type="AlphaFoldDB" id="A0A5S9IQE2"/>
<dbReference type="EC" id="3.2.2.n1" evidence="3"/>
<keyword evidence="5" id="KW-1185">Reference proteome</keyword>
<evidence type="ECO:0000256" key="3">
    <source>
        <dbReference type="RuleBase" id="RU363015"/>
    </source>
</evidence>
<dbReference type="GO" id="GO:0005829">
    <property type="term" value="C:cytosol"/>
    <property type="evidence" value="ECO:0007669"/>
    <property type="project" value="TreeGrafter"/>
</dbReference>
<dbReference type="Gene3D" id="3.40.50.450">
    <property type="match status" value="1"/>
</dbReference>
<comment type="catalytic activity">
    <reaction evidence="1">
        <text>AMP + H2O = D-ribose 5-phosphate + adenine</text>
        <dbReference type="Rhea" id="RHEA:20129"/>
        <dbReference type="ChEBI" id="CHEBI:15377"/>
        <dbReference type="ChEBI" id="CHEBI:16708"/>
        <dbReference type="ChEBI" id="CHEBI:78346"/>
        <dbReference type="ChEBI" id="CHEBI:456215"/>
        <dbReference type="EC" id="3.2.2.4"/>
    </reaction>
</comment>
<keyword evidence="3 4" id="KW-0378">Hydrolase</keyword>
<gene>
    <name evidence="4" type="ORF">UABAM_03613</name>
</gene>
<evidence type="ECO:0000313" key="5">
    <source>
        <dbReference type="Proteomes" id="UP000326354"/>
    </source>
</evidence>
<accession>A0A5S9IQE2</accession>
<dbReference type="GO" id="GO:0008714">
    <property type="term" value="F:AMP nucleosidase activity"/>
    <property type="evidence" value="ECO:0007669"/>
    <property type="project" value="UniProtKB-EC"/>
</dbReference>
<dbReference type="PANTHER" id="PTHR31223">
    <property type="entry name" value="LOG FAMILY PROTEIN YJL055W"/>
    <property type="match status" value="1"/>
</dbReference>
<evidence type="ECO:0000313" key="4">
    <source>
        <dbReference type="EMBL" id="BBM85250.1"/>
    </source>
</evidence>
<dbReference type="EMBL" id="AP019860">
    <property type="protein sequence ID" value="BBM85250.1"/>
    <property type="molecule type" value="Genomic_DNA"/>
</dbReference>
<dbReference type="KEGG" id="uam:UABAM_03613"/>
<evidence type="ECO:0000256" key="1">
    <source>
        <dbReference type="ARBA" id="ARBA00000274"/>
    </source>
</evidence>
<keyword evidence="3" id="KW-0203">Cytokinin biosynthesis</keyword>
<evidence type="ECO:0000256" key="2">
    <source>
        <dbReference type="ARBA" id="ARBA00006763"/>
    </source>
</evidence>
<reference evidence="4 5" key="1">
    <citation type="submission" date="2019-08" db="EMBL/GenBank/DDBJ databases">
        <title>Complete genome sequence of Candidatus Uab amorphum.</title>
        <authorList>
            <person name="Shiratori T."/>
            <person name="Suzuki S."/>
            <person name="Kakizawa Y."/>
            <person name="Ishida K."/>
        </authorList>
    </citation>
    <scope>NUCLEOTIDE SEQUENCE [LARGE SCALE GENOMIC DNA]</scope>
    <source>
        <strain evidence="4 5">SRT547</strain>
    </source>
</reference>
<dbReference type="InterPro" id="IPR031100">
    <property type="entry name" value="LOG_fam"/>
</dbReference>
<organism evidence="4 5">
    <name type="scientific">Uabimicrobium amorphum</name>
    <dbReference type="NCBI Taxonomy" id="2596890"/>
    <lineage>
        <taxon>Bacteria</taxon>
        <taxon>Pseudomonadati</taxon>
        <taxon>Planctomycetota</taxon>
        <taxon>Candidatus Uabimicrobiia</taxon>
        <taxon>Candidatus Uabimicrobiales</taxon>
        <taxon>Candidatus Uabimicrobiaceae</taxon>
        <taxon>Candidatus Uabimicrobium</taxon>
    </lineage>
</organism>
<sequence>MALIKSICVYCGSREGNLLQYQMAAIALGKLLAQNDITLVYGGGHVGLMGILADSVLQNNGKVIGVIPKALYEKELAHLEITELLIVDNMHQRKQKMADLSDAFIALPGGIGTLEELMEILTWTQLGFHKKPIAVLNVANYYDLLLQFFEFMIEQKFLPRENFRLSVGESPQDVLQQIQQATK</sequence>
<name>A0A5S9IQE2_UABAM</name>
<dbReference type="Proteomes" id="UP000326354">
    <property type="component" value="Chromosome"/>
</dbReference>